<dbReference type="GO" id="GO:1903806">
    <property type="term" value="P:L-isoleucine import across plasma membrane"/>
    <property type="evidence" value="ECO:0007669"/>
    <property type="project" value="TreeGrafter"/>
</dbReference>
<dbReference type="PROSITE" id="PS50893">
    <property type="entry name" value="ABC_TRANSPORTER_2"/>
    <property type="match status" value="1"/>
</dbReference>
<keyword evidence="7" id="KW-1185">Reference proteome</keyword>
<name>A0A398D778_9BACT</name>
<dbReference type="GO" id="GO:0015192">
    <property type="term" value="F:L-phenylalanine transmembrane transporter activity"/>
    <property type="evidence" value="ECO:0007669"/>
    <property type="project" value="TreeGrafter"/>
</dbReference>
<dbReference type="GO" id="GO:0015808">
    <property type="term" value="P:L-alanine transport"/>
    <property type="evidence" value="ECO:0007669"/>
    <property type="project" value="TreeGrafter"/>
</dbReference>
<dbReference type="GO" id="GO:0005304">
    <property type="term" value="F:L-valine transmembrane transporter activity"/>
    <property type="evidence" value="ECO:0007669"/>
    <property type="project" value="TreeGrafter"/>
</dbReference>
<dbReference type="GO" id="GO:1903805">
    <property type="term" value="P:L-valine import across plasma membrane"/>
    <property type="evidence" value="ECO:0007669"/>
    <property type="project" value="TreeGrafter"/>
</dbReference>
<dbReference type="GO" id="GO:0005524">
    <property type="term" value="F:ATP binding"/>
    <property type="evidence" value="ECO:0007669"/>
    <property type="project" value="UniProtKB-KW"/>
</dbReference>
<dbReference type="GO" id="GO:0016887">
    <property type="term" value="F:ATP hydrolysis activity"/>
    <property type="evidence" value="ECO:0007669"/>
    <property type="project" value="InterPro"/>
</dbReference>
<dbReference type="InterPro" id="IPR051120">
    <property type="entry name" value="ABC_AA/LPS_Transport"/>
</dbReference>
<keyword evidence="2" id="KW-0547">Nucleotide-binding</keyword>
<proteinExistence type="predicted"/>
<sequence length="255" mass="28224">MANILETKALTKRFGGIVANRGINLAIEQGKTTGLIGPNGSGKSTFINQISGMFPPTSGSILFEGEEISRKPACEIASMGIARTFQRIQLFGHLNVVENVLVSRCKFMRASALDIALGTARVRHEEKAQFDKAMEFLGIVGLDGDAWKLPSNLPYGKRRALEIARALALEPLLLLLDEPAAGMTKEEFVEILRIMEILKERKITMLLVEHTMEFIRKAVDRVYVLNFGEVIAQGSFEEIERNKAVISAYLGDENE</sequence>
<evidence type="ECO:0000313" key="6">
    <source>
        <dbReference type="EMBL" id="RIE14355.1"/>
    </source>
</evidence>
<dbReference type="Gene3D" id="3.40.50.300">
    <property type="entry name" value="P-loop containing nucleotide triphosphate hydrolases"/>
    <property type="match status" value="1"/>
</dbReference>
<dbReference type="Proteomes" id="UP000266042">
    <property type="component" value="Unassembled WGS sequence"/>
</dbReference>
<feature type="domain" description="ABC transporter" evidence="4">
    <location>
        <begin position="5"/>
        <end position="252"/>
    </location>
</feature>
<dbReference type="GO" id="GO:0005886">
    <property type="term" value="C:plasma membrane"/>
    <property type="evidence" value="ECO:0007669"/>
    <property type="project" value="TreeGrafter"/>
</dbReference>
<reference evidence="7 8" key="1">
    <citation type="submission" date="2018-09" db="EMBL/GenBank/DDBJ databases">
        <title>Discovery and Ecogenomic Context for Candidatus Cryosericales, a Global Caldiserica Order Active in Thawing Permafrost.</title>
        <authorList>
            <person name="Martinez M.A."/>
            <person name="Woodcroft B.J."/>
            <person name="Ignacio Espinoza J.C."/>
            <person name="Zayed A."/>
            <person name="Singleton C.M."/>
            <person name="Boyd J."/>
            <person name="Li Y.-F."/>
            <person name="Purvine S."/>
            <person name="Maughan H."/>
            <person name="Hodgkins S.B."/>
            <person name="Anderson D."/>
            <person name="Sederholm M."/>
            <person name="Temperton B."/>
            <person name="Saleska S.R."/>
            <person name="Tyson G.W."/>
            <person name="Rich V.I."/>
        </authorList>
    </citation>
    <scope>NUCLEOTIDE SEQUENCE [LARGE SCALE GENOMIC DNA]</scope>
    <source>
        <strain evidence="6 7">SMC2</strain>
        <strain evidence="5 8">SMC3</strain>
    </source>
</reference>
<dbReference type="InterPro" id="IPR032823">
    <property type="entry name" value="BCA_ABC_TP_C"/>
</dbReference>
<dbReference type="PANTHER" id="PTHR45772:SF7">
    <property type="entry name" value="AMINO ACID ABC TRANSPORTER ATP-BINDING PROTEIN"/>
    <property type="match status" value="1"/>
</dbReference>
<dbReference type="FunFam" id="3.40.50.300:FF:000421">
    <property type="entry name" value="Branched-chain amino acid ABC transporter ATP-binding protein"/>
    <property type="match status" value="1"/>
</dbReference>
<evidence type="ECO:0000313" key="8">
    <source>
        <dbReference type="Proteomes" id="UP000266042"/>
    </source>
</evidence>
<dbReference type="Pfam" id="PF12399">
    <property type="entry name" value="BCA_ABC_TP_C"/>
    <property type="match status" value="1"/>
</dbReference>
<dbReference type="SUPFAM" id="SSF52540">
    <property type="entry name" value="P-loop containing nucleoside triphosphate hydrolases"/>
    <property type="match status" value="1"/>
</dbReference>
<comment type="caution">
    <text evidence="5">The sequence shown here is derived from an EMBL/GenBank/DDBJ whole genome shotgun (WGS) entry which is preliminary data.</text>
</comment>
<evidence type="ECO:0000256" key="1">
    <source>
        <dbReference type="ARBA" id="ARBA00022448"/>
    </source>
</evidence>
<accession>A0A398D778</accession>
<dbReference type="InterPro" id="IPR027417">
    <property type="entry name" value="P-loop_NTPase"/>
</dbReference>
<protein>
    <submittedName>
        <fullName evidence="5">ABC transporter ATP-binding protein</fullName>
    </submittedName>
</protein>
<dbReference type="Pfam" id="PF00005">
    <property type="entry name" value="ABC_tran"/>
    <property type="match status" value="1"/>
</dbReference>
<evidence type="ECO:0000256" key="3">
    <source>
        <dbReference type="ARBA" id="ARBA00022840"/>
    </source>
</evidence>
<dbReference type="GO" id="GO:0015188">
    <property type="term" value="F:L-isoleucine transmembrane transporter activity"/>
    <property type="evidence" value="ECO:0007669"/>
    <property type="project" value="TreeGrafter"/>
</dbReference>
<keyword evidence="1" id="KW-0813">Transport</keyword>
<dbReference type="EMBL" id="QXIX01000030">
    <property type="protein sequence ID" value="RIE14355.1"/>
    <property type="molecule type" value="Genomic_DNA"/>
</dbReference>
<evidence type="ECO:0000313" key="5">
    <source>
        <dbReference type="EMBL" id="RIE11386.1"/>
    </source>
</evidence>
<dbReference type="PANTHER" id="PTHR45772">
    <property type="entry name" value="CONSERVED COMPONENT OF ABC TRANSPORTER FOR NATURAL AMINO ACIDS-RELATED"/>
    <property type="match status" value="1"/>
</dbReference>
<evidence type="ECO:0000313" key="7">
    <source>
        <dbReference type="Proteomes" id="UP000265724"/>
    </source>
</evidence>
<dbReference type="Proteomes" id="UP000265724">
    <property type="component" value="Unassembled WGS sequence"/>
</dbReference>
<gene>
    <name evidence="6" type="ORF">SMC2_03150</name>
    <name evidence="5" type="ORF">SMC3_09200</name>
</gene>
<dbReference type="SMART" id="SM00382">
    <property type="entry name" value="AAA"/>
    <property type="match status" value="1"/>
</dbReference>
<evidence type="ECO:0000256" key="2">
    <source>
        <dbReference type="ARBA" id="ARBA00022741"/>
    </source>
</evidence>
<dbReference type="InterPro" id="IPR003439">
    <property type="entry name" value="ABC_transporter-like_ATP-bd"/>
</dbReference>
<dbReference type="GO" id="GO:0042941">
    <property type="term" value="P:D-alanine transmembrane transport"/>
    <property type="evidence" value="ECO:0007669"/>
    <property type="project" value="TreeGrafter"/>
</dbReference>
<keyword evidence="3 5" id="KW-0067">ATP-binding</keyword>
<evidence type="ECO:0000259" key="4">
    <source>
        <dbReference type="PROSITE" id="PS50893"/>
    </source>
</evidence>
<organism evidence="5 8">
    <name type="scientific">Candidatus Cryosericum hinesii</name>
    <dbReference type="NCBI Taxonomy" id="2290915"/>
    <lineage>
        <taxon>Bacteria</taxon>
        <taxon>Pseudomonadati</taxon>
        <taxon>Caldisericota/Cryosericota group</taxon>
        <taxon>Candidatus Cryosericota</taxon>
        <taxon>Candidatus Cryosericia</taxon>
        <taxon>Candidatus Cryosericales</taxon>
        <taxon>Candidatus Cryosericaceae</taxon>
        <taxon>Candidatus Cryosericum</taxon>
    </lineage>
</organism>
<dbReference type="AlphaFoldDB" id="A0A398D778"/>
<dbReference type="EMBL" id="QXIW01000039">
    <property type="protein sequence ID" value="RIE11386.1"/>
    <property type="molecule type" value="Genomic_DNA"/>
</dbReference>
<dbReference type="InterPro" id="IPR003593">
    <property type="entry name" value="AAA+_ATPase"/>
</dbReference>